<dbReference type="KEGG" id="snk:CP967_15060"/>
<evidence type="ECO:0000313" key="6">
    <source>
        <dbReference type="EMBL" id="QEU76563.1"/>
    </source>
</evidence>
<keyword evidence="7" id="KW-1185">Reference proteome</keyword>
<dbReference type="SMART" id="SM01230">
    <property type="entry name" value="Gln-synt_C"/>
    <property type="match status" value="1"/>
</dbReference>
<dbReference type="Gene3D" id="3.30.590.10">
    <property type="entry name" value="Glutamine synthetase/guanido kinase, catalytic domain"/>
    <property type="match status" value="1"/>
</dbReference>
<sequence>MTACVVDRTASVDRAMTGMSEAGVRVVALSWVDNAGISRVKAVPLGRLPQLAARGVGMSPVFDTFLVDDSTARADGHGSPVGDLLLLPDMDRLVPLAAQPGWAWAPADRYSQDGAPYPGCHRSFVSRMVQGAKDQGLSLRMGFETEWSTGPGGLGDGPAYGLSRLADSGAYLLDVVDALTAQGVEVLQVHPEYEPGQFEVSTAADGPLGAADTAVLVRHTVRSVSHAHGLRASFAPLAEPSGIGNGGHVHLSLWRGEENLMHGGTGPHGMTSEGEAFLAGVLRSLPALTAIGCPTPASYLRLAPSAWAGAYGCWGWENREAALRFVTGPAQTASHCANAEIKSFDQAANPYLVVGSVIAAGLAGCEEALRLPEEYTDDPAHADPGELARRGIERLPAGLEEAVRHLEGSAVLRKAMGDHLFGSVLAVRAAEARLFTDRTRAETVEATRWRY</sequence>
<dbReference type="AlphaFoldDB" id="A0A5J6FK60"/>
<evidence type="ECO:0000256" key="2">
    <source>
        <dbReference type="ARBA" id="ARBA00022598"/>
    </source>
</evidence>
<dbReference type="InterPro" id="IPR008146">
    <property type="entry name" value="Gln_synth_cat_dom"/>
</dbReference>
<comment type="similarity">
    <text evidence="1 3 4">Belongs to the glutamine synthetase family.</text>
</comment>
<dbReference type="InterPro" id="IPR036651">
    <property type="entry name" value="Gln_synt_N_sf"/>
</dbReference>
<dbReference type="EMBL" id="CP023702">
    <property type="protein sequence ID" value="QEU76563.1"/>
    <property type="molecule type" value="Genomic_DNA"/>
</dbReference>
<evidence type="ECO:0000313" key="7">
    <source>
        <dbReference type="Proteomes" id="UP000326178"/>
    </source>
</evidence>
<name>A0A5J6FK60_9ACTN</name>
<gene>
    <name evidence="6" type="ORF">CP967_15060</name>
</gene>
<evidence type="ECO:0000256" key="4">
    <source>
        <dbReference type="RuleBase" id="RU000384"/>
    </source>
</evidence>
<dbReference type="OrthoDB" id="3277468at2"/>
<protein>
    <submittedName>
        <fullName evidence="6">Glutamine synthetase</fullName>
    </submittedName>
</protein>
<dbReference type="RefSeq" id="WP_150488464.1">
    <property type="nucleotide sequence ID" value="NZ_BMUV01000013.1"/>
</dbReference>
<dbReference type="SUPFAM" id="SSF55931">
    <property type="entry name" value="Glutamine synthetase/guanido kinase"/>
    <property type="match status" value="1"/>
</dbReference>
<dbReference type="SUPFAM" id="SSF54368">
    <property type="entry name" value="Glutamine synthetase, N-terminal domain"/>
    <property type="match status" value="1"/>
</dbReference>
<dbReference type="PANTHER" id="PTHR43785:SF12">
    <property type="entry name" value="TYPE-1 GLUTAMINE SYNTHETASE 2"/>
    <property type="match status" value="1"/>
</dbReference>
<dbReference type="PROSITE" id="PS51987">
    <property type="entry name" value="GS_CATALYTIC"/>
    <property type="match status" value="1"/>
</dbReference>
<dbReference type="Pfam" id="PF00120">
    <property type="entry name" value="Gln-synt_C"/>
    <property type="match status" value="1"/>
</dbReference>
<dbReference type="GO" id="GO:0006542">
    <property type="term" value="P:glutamine biosynthetic process"/>
    <property type="evidence" value="ECO:0007669"/>
    <property type="project" value="InterPro"/>
</dbReference>
<dbReference type="InterPro" id="IPR014746">
    <property type="entry name" value="Gln_synth/guanido_kin_cat_dom"/>
</dbReference>
<dbReference type="GO" id="GO:0004356">
    <property type="term" value="F:glutamine synthetase activity"/>
    <property type="evidence" value="ECO:0007669"/>
    <property type="project" value="InterPro"/>
</dbReference>
<reference evidence="6 7" key="1">
    <citation type="submission" date="2017-09" db="EMBL/GenBank/DDBJ databases">
        <authorList>
            <person name="Lee N."/>
            <person name="Cho B.-K."/>
        </authorList>
    </citation>
    <scope>NUCLEOTIDE SEQUENCE [LARGE SCALE GENOMIC DNA]</scope>
    <source>
        <strain evidence="6 7">ATCC 12769</strain>
    </source>
</reference>
<dbReference type="Gene3D" id="3.10.20.70">
    <property type="entry name" value="Glutamine synthetase, N-terminal domain"/>
    <property type="match status" value="1"/>
</dbReference>
<evidence type="ECO:0000256" key="3">
    <source>
        <dbReference type="PROSITE-ProRule" id="PRU01331"/>
    </source>
</evidence>
<evidence type="ECO:0000259" key="5">
    <source>
        <dbReference type="PROSITE" id="PS51987"/>
    </source>
</evidence>
<organism evidence="6 7">
    <name type="scientific">Streptomyces nitrosporeus</name>
    <dbReference type="NCBI Taxonomy" id="28894"/>
    <lineage>
        <taxon>Bacteria</taxon>
        <taxon>Bacillati</taxon>
        <taxon>Actinomycetota</taxon>
        <taxon>Actinomycetes</taxon>
        <taxon>Kitasatosporales</taxon>
        <taxon>Streptomycetaceae</taxon>
        <taxon>Streptomyces</taxon>
    </lineage>
</organism>
<evidence type="ECO:0000256" key="1">
    <source>
        <dbReference type="ARBA" id="ARBA00009897"/>
    </source>
</evidence>
<accession>A0A5J6FK60</accession>
<dbReference type="PANTHER" id="PTHR43785">
    <property type="entry name" value="GAMMA-GLUTAMYLPUTRESCINE SYNTHETASE"/>
    <property type="match status" value="1"/>
</dbReference>
<proteinExistence type="inferred from homology"/>
<dbReference type="Proteomes" id="UP000326178">
    <property type="component" value="Chromosome"/>
</dbReference>
<feature type="domain" description="GS catalytic" evidence="5">
    <location>
        <begin position="121"/>
        <end position="451"/>
    </location>
</feature>
<keyword evidence="2" id="KW-0436">Ligase</keyword>